<accession>A0ABP1QDI5</accession>
<dbReference type="EMBL" id="CAXLJM020000031">
    <property type="protein sequence ID" value="CAL8099387.1"/>
    <property type="molecule type" value="Genomic_DNA"/>
</dbReference>
<feature type="transmembrane region" description="Helical" evidence="1">
    <location>
        <begin position="12"/>
        <end position="30"/>
    </location>
</feature>
<dbReference type="InterPro" id="IPR011074">
    <property type="entry name" value="CRAL/TRIO_N_dom"/>
</dbReference>
<dbReference type="PANTHER" id="PTHR23324">
    <property type="entry name" value="SEC14 RELATED PROTEIN"/>
    <property type="match status" value="1"/>
</dbReference>
<dbReference type="SMART" id="SM01100">
    <property type="entry name" value="CRAL_TRIO_N"/>
    <property type="match status" value="1"/>
</dbReference>
<keyword evidence="1" id="KW-0812">Transmembrane</keyword>
<dbReference type="PROSITE" id="PS50191">
    <property type="entry name" value="CRAL_TRIO"/>
    <property type="match status" value="1"/>
</dbReference>
<dbReference type="InterPro" id="IPR036273">
    <property type="entry name" value="CRAL/TRIO_N_dom_sf"/>
</dbReference>
<dbReference type="SUPFAM" id="SSF46938">
    <property type="entry name" value="CRAL/TRIO N-terminal domain"/>
    <property type="match status" value="1"/>
</dbReference>
<dbReference type="Proteomes" id="UP001642540">
    <property type="component" value="Unassembled WGS sequence"/>
</dbReference>
<evidence type="ECO:0000259" key="2">
    <source>
        <dbReference type="PROSITE" id="PS50191"/>
    </source>
</evidence>
<protein>
    <recommendedName>
        <fullName evidence="2">CRAL-TRIO domain-containing protein</fullName>
    </recommendedName>
</protein>
<feature type="domain" description="CRAL-TRIO" evidence="2">
    <location>
        <begin position="116"/>
        <end position="280"/>
    </location>
</feature>
<dbReference type="SMART" id="SM00516">
    <property type="entry name" value="SEC14"/>
    <property type="match status" value="1"/>
</dbReference>
<dbReference type="InterPro" id="IPR001251">
    <property type="entry name" value="CRAL-TRIO_dom"/>
</dbReference>
<dbReference type="InterPro" id="IPR036865">
    <property type="entry name" value="CRAL-TRIO_dom_sf"/>
</dbReference>
<dbReference type="InterPro" id="IPR051064">
    <property type="entry name" value="SEC14/CRAL-TRIO_domain"/>
</dbReference>
<organism evidence="3 4">
    <name type="scientific">Orchesella dallaii</name>
    <dbReference type="NCBI Taxonomy" id="48710"/>
    <lineage>
        <taxon>Eukaryota</taxon>
        <taxon>Metazoa</taxon>
        <taxon>Ecdysozoa</taxon>
        <taxon>Arthropoda</taxon>
        <taxon>Hexapoda</taxon>
        <taxon>Collembola</taxon>
        <taxon>Entomobryomorpha</taxon>
        <taxon>Entomobryoidea</taxon>
        <taxon>Orchesellidae</taxon>
        <taxon>Orchesellinae</taxon>
        <taxon>Orchesella</taxon>
    </lineage>
</organism>
<sequence length="280" mass="32397">MNPWQRTNFYGILIPSFIVILCFVGCGNTTNLEEELRITYDQKLAIDKLKGRVLPYLTESYMKEDLYMLRWLRSTQFNVEQAERRIIENMKWRKQNKISTIQTEDFSDIADEYPYLFSEDKQGQPVFIGFAGEWDIRNAVLTGRAQRVIRYMNKALEHGVKLITESQHQGKNVTRLNLLIDLDGFSVRQHGCVQCLFRILDFLLLYDNQYPGYADKVIFTNTPPTVAAAAQLVRANANSETMKAIKVYGKDKTVWRKALLDFMDSSQIPEQLGGSKKRSV</sequence>
<dbReference type="SUPFAM" id="SSF52087">
    <property type="entry name" value="CRAL/TRIO domain"/>
    <property type="match status" value="1"/>
</dbReference>
<dbReference type="Pfam" id="PF00650">
    <property type="entry name" value="CRAL_TRIO"/>
    <property type="match status" value="1"/>
</dbReference>
<evidence type="ECO:0000256" key="1">
    <source>
        <dbReference type="SAM" id="Phobius"/>
    </source>
</evidence>
<name>A0ABP1QDI5_9HEXA</name>
<evidence type="ECO:0000313" key="3">
    <source>
        <dbReference type="EMBL" id="CAL8099387.1"/>
    </source>
</evidence>
<dbReference type="CDD" id="cd00170">
    <property type="entry name" value="SEC14"/>
    <property type="match status" value="1"/>
</dbReference>
<keyword evidence="1" id="KW-0472">Membrane</keyword>
<gene>
    <name evidence="3" type="ORF">ODALV1_LOCUS10225</name>
</gene>
<proteinExistence type="predicted"/>
<reference evidence="3 4" key="1">
    <citation type="submission" date="2024-08" db="EMBL/GenBank/DDBJ databases">
        <authorList>
            <person name="Cucini C."/>
            <person name="Frati F."/>
        </authorList>
    </citation>
    <scope>NUCLEOTIDE SEQUENCE [LARGE SCALE GENOMIC DNA]</scope>
</reference>
<dbReference type="PANTHER" id="PTHR23324:SF83">
    <property type="entry name" value="SEC14-LIKE PROTEIN 2"/>
    <property type="match status" value="1"/>
</dbReference>
<dbReference type="Gene3D" id="3.40.525.10">
    <property type="entry name" value="CRAL-TRIO lipid binding domain"/>
    <property type="match status" value="1"/>
</dbReference>
<keyword evidence="1" id="KW-1133">Transmembrane helix</keyword>
<comment type="caution">
    <text evidence="3">The sequence shown here is derived from an EMBL/GenBank/DDBJ whole genome shotgun (WGS) entry which is preliminary data.</text>
</comment>
<keyword evidence="4" id="KW-1185">Reference proteome</keyword>
<evidence type="ECO:0000313" key="4">
    <source>
        <dbReference type="Proteomes" id="UP001642540"/>
    </source>
</evidence>